<reference evidence="2 3" key="1">
    <citation type="submission" date="2021-07" db="EMBL/GenBank/DDBJ databases">
        <title>The Aristolochia fimbriata genome: insights into angiosperm evolution, floral development and chemical biosynthesis.</title>
        <authorList>
            <person name="Jiao Y."/>
        </authorList>
    </citation>
    <scope>NUCLEOTIDE SEQUENCE [LARGE SCALE GENOMIC DNA]</scope>
    <source>
        <strain evidence="2">IBCAS-2021</strain>
        <tissue evidence="2">Leaf</tissue>
    </source>
</reference>
<gene>
    <name evidence="2" type="ORF">H6P81_020987</name>
</gene>
<dbReference type="Proteomes" id="UP000825729">
    <property type="component" value="Unassembled WGS sequence"/>
</dbReference>
<sequence>MCFKVECKQCGKFSWNGCGRHVASVYGSIDEGKHCMCKSWPGISATSKTPQPSKQRGNSSCKLADAAKN</sequence>
<protein>
    <submittedName>
        <fullName evidence="2">Uncharacterized protein</fullName>
    </submittedName>
</protein>
<evidence type="ECO:0000313" key="3">
    <source>
        <dbReference type="Proteomes" id="UP000825729"/>
    </source>
</evidence>
<name>A0AAV7DZ07_ARIFI</name>
<dbReference type="PANTHER" id="PTHR34724:SF2">
    <property type="entry name" value="OS12G0596101 PROTEIN"/>
    <property type="match status" value="1"/>
</dbReference>
<evidence type="ECO:0000256" key="1">
    <source>
        <dbReference type="SAM" id="MobiDB-lite"/>
    </source>
</evidence>
<feature type="compositionally biased region" description="Polar residues" evidence="1">
    <location>
        <begin position="44"/>
        <end position="61"/>
    </location>
</feature>
<organism evidence="2 3">
    <name type="scientific">Aristolochia fimbriata</name>
    <name type="common">White veined hardy Dutchman's pipe vine</name>
    <dbReference type="NCBI Taxonomy" id="158543"/>
    <lineage>
        <taxon>Eukaryota</taxon>
        <taxon>Viridiplantae</taxon>
        <taxon>Streptophyta</taxon>
        <taxon>Embryophyta</taxon>
        <taxon>Tracheophyta</taxon>
        <taxon>Spermatophyta</taxon>
        <taxon>Magnoliopsida</taxon>
        <taxon>Magnoliidae</taxon>
        <taxon>Piperales</taxon>
        <taxon>Aristolochiaceae</taxon>
        <taxon>Aristolochia</taxon>
    </lineage>
</organism>
<feature type="region of interest" description="Disordered" evidence="1">
    <location>
        <begin position="44"/>
        <end position="69"/>
    </location>
</feature>
<keyword evidence="3" id="KW-1185">Reference proteome</keyword>
<comment type="caution">
    <text evidence="2">The sequence shown here is derived from an EMBL/GenBank/DDBJ whole genome shotgun (WGS) entry which is preliminary data.</text>
</comment>
<dbReference type="PANTHER" id="PTHR34724">
    <property type="entry name" value="OS12G0596101 PROTEIN"/>
    <property type="match status" value="1"/>
</dbReference>
<dbReference type="AlphaFoldDB" id="A0AAV7DZ07"/>
<dbReference type="EMBL" id="JAINDJ010000008">
    <property type="protein sequence ID" value="KAG9440822.1"/>
    <property type="molecule type" value="Genomic_DNA"/>
</dbReference>
<accession>A0AAV7DZ07</accession>
<evidence type="ECO:0000313" key="2">
    <source>
        <dbReference type="EMBL" id="KAG9440822.1"/>
    </source>
</evidence>
<proteinExistence type="predicted"/>